<accession>A0A7E4VJB5</accession>
<evidence type="ECO:0000256" key="1">
    <source>
        <dbReference type="SAM" id="MobiDB-lite"/>
    </source>
</evidence>
<protein>
    <submittedName>
        <fullName evidence="3">RRP15-like protein</fullName>
    </submittedName>
</protein>
<feature type="compositionally biased region" description="Basic residues" evidence="1">
    <location>
        <begin position="71"/>
        <end position="80"/>
    </location>
</feature>
<reference evidence="2" key="1">
    <citation type="journal article" date="2013" name="Genetics">
        <title>The draft genome and transcriptome of Panagrellus redivivus are shaped by the harsh demands of a free-living lifestyle.</title>
        <authorList>
            <person name="Srinivasan J."/>
            <person name="Dillman A.R."/>
            <person name="Macchietto M.G."/>
            <person name="Heikkinen L."/>
            <person name="Lakso M."/>
            <person name="Fracchia K.M."/>
            <person name="Antoshechkin I."/>
            <person name="Mortazavi A."/>
            <person name="Wong G."/>
            <person name="Sternberg P.W."/>
        </authorList>
    </citation>
    <scope>NUCLEOTIDE SEQUENCE [LARGE SCALE GENOMIC DNA]</scope>
    <source>
        <strain evidence="2">MT8872</strain>
    </source>
</reference>
<dbReference type="AlphaFoldDB" id="A0A7E4VJB5"/>
<evidence type="ECO:0000313" key="3">
    <source>
        <dbReference type="WBParaSite" id="Pan_g2148.t1"/>
    </source>
</evidence>
<proteinExistence type="predicted"/>
<feature type="compositionally biased region" description="Basic and acidic residues" evidence="1">
    <location>
        <begin position="9"/>
        <end position="33"/>
    </location>
</feature>
<feature type="region of interest" description="Disordered" evidence="1">
    <location>
        <begin position="126"/>
        <end position="152"/>
    </location>
</feature>
<feature type="compositionally biased region" description="Acidic residues" evidence="1">
    <location>
        <begin position="34"/>
        <end position="51"/>
    </location>
</feature>
<feature type="region of interest" description="Disordered" evidence="1">
    <location>
        <begin position="1"/>
        <end position="83"/>
    </location>
</feature>
<reference evidence="3" key="2">
    <citation type="submission" date="2020-10" db="UniProtKB">
        <authorList>
            <consortium name="WormBaseParasite"/>
        </authorList>
    </citation>
    <scope>IDENTIFICATION</scope>
</reference>
<keyword evidence="2" id="KW-1185">Reference proteome</keyword>
<sequence>MGKTTRPKSKAEKLADRRKHILDDDKADPLHEEFLDEGGSDNASSDDEMPEEVSTKKEEQEDDVPPLPEAKKKRKKRRVKKEAPGVFAVETDDVKLKVVAEASRTVSAVLHPTIHFKDLLIAETSKSGRRKAGAINKHATKWLKPQRATRQT</sequence>
<dbReference type="WBParaSite" id="Pan_g2148.t1">
    <property type="protein sequence ID" value="Pan_g2148.t1"/>
    <property type="gene ID" value="Pan_g2148"/>
</dbReference>
<evidence type="ECO:0000313" key="2">
    <source>
        <dbReference type="Proteomes" id="UP000492821"/>
    </source>
</evidence>
<name>A0A7E4VJB5_PANRE</name>
<organism evidence="2 3">
    <name type="scientific">Panagrellus redivivus</name>
    <name type="common">Microworm</name>
    <dbReference type="NCBI Taxonomy" id="6233"/>
    <lineage>
        <taxon>Eukaryota</taxon>
        <taxon>Metazoa</taxon>
        <taxon>Ecdysozoa</taxon>
        <taxon>Nematoda</taxon>
        <taxon>Chromadorea</taxon>
        <taxon>Rhabditida</taxon>
        <taxon>Tylenchina</taxon>
        <taxon>Panagrolaimomorpha</taxon>
        <taxon>Panagrolaimoidea</taxon>
        <taxon>Panagrolaimidae</taxon>
        <taxon>Panagrellus</taxon>
    </lineage>
</organism>
<dbReference type="Proteomes" id="UP000492821">
    <property type="component" value="Unassembled WGS sequence"/>
</dbReference>